<protein>
    <submittedName>
        <fullName evidence="3">Uncharacterized protein</fullName>
    </submittedName>
</protein>
<evidence type="ECO:0000256" key="2">
    <source>
        <dbReference type="SAM" id="SignalP"/>
    </source>
</evidence>
<sequence>MKTVSMLLCFLLLANLCYAAEQEMGKLEAAQGTKGEEGEETEAEKLKLIPHHIPFYKKPLLKAAPKKPIPHHPILKKPFPKPRYPPVFPTHP</sequence>
<evidence type="ECO:0000313" key="4">
    <source>
        <dbReference type="Proteomes" id="UP000685013"/>
    </source>
</evidence>
<feature type="signal peptide" evidence="2">
    <location>
        <begin position="1"/>
        <end position="19"/>
    </location>
</feature>
<comment type="caution">
    <text evidence="3">The sequence shown here is derived from an EMBL/GenBank/DDBJ whole genome shotgun (WGS) entry which is preliminary data.</text>
</comment>
<name>A0AAV6NTR6_9ROSI</name>
<evidence type="ECO:0000256" key="1">
    <source>
        <dbReference type="SAM" id="MobiDB-lite"/>
    </source>
</evidence>
<feature type="chain" id="PRO_5043675268" evidence="2">
    <location>
        <begin position="20"/>
        <end position="92"/>
    </location>
</feature>
<feature type="compositionally biased region" description="Basic residues" evidence="1">
    <location>
        <begin position="67"/>
        <end position="80"/>
    </location>
</feature>
<proteinExistence type="predicted"/>
<organism evidence="3 4">
    <name type="scientific">Cucurbita argyrosperma subsp. sororia</name>
    <dbReference type="NCBI Taxonomy" id="37648"/>
    <lineage>
        <taxon>Eukaryota</taxon>
        <taxon>Viridiplantae</taxon>
        <taxon>Streptophyta</taxon>
        <taxon>Embryophyta</taxon>
        <taxon>Tracheophyta</taxon>
        <taxon>Spermatophyta</taxon>
        <taxon>Magnoliopsida</taxon>
        <taxon>eudicotyledons</taxon>
        <taxon>Gunneridae</taxon>
        <taxon>Pentapetalae</taxon>
        <taxon>rosids</taxon>
        <taxon>fabids</taxon>
        <taxon>Cucurbitales</taxon>
        <taxon>Cucurbitaceae</taxon>
        <taxon>Cucurbiteae</taxon>
        <taxon>Cucurbita</taxon>
    </lineage>
</organism>
<accession>A0AAV6NTR6</accession>
<feature type="non-terminal residue" evidence="3">
    <location>
        <position position="1"/>
    </location>
</feature>
<keyword evidence="2" id="KW-0732">Signal</keyword>
<dbReference type="EMBL" id="JAGKQH010000004">
    <property type="protein sequence ID" value="KAG6601142.1"/>
    <property type="molecule type" value="Genomic_DNA"/>
</dbReference>
<gene>
    <name evidence="3" type="ORF">SDJN03_06375</name>
</gene>
<evidence type="ECO:0000313" key="3">
    <source>
        <dbReference type="EMBL" id="KAG6601142.1"/>
    </source>
</evidence>
<dbReference type="Proteomes" id="UP000685013">
    <property type="component" value="Chromosome 4"/>
</dbReference>
<keyword evidence="4" id="KW-1185">Reference proteome</keyword>
<reference evidence="3 4" key="1">
    <citation type="journal article" date="2021" name="Hortic Res">
        <title>The domestication of Cucurbita argyrosperma as revealed by the genome of its wild relative.</title>
        <authorList>
            <person name="Barrera-Redondo J."/>
            <person name="Sanchez-de la Vega G."/>
            <person name="Aguirre-Liguori J.A."/>
            <person name="Castellanos-Morales G."/>
            <person name="Gutierrez-Guerrero Y.T."/>
            <person name="Aguirre-Dugua X."/>
            <person name="Aguirre-Planter E."/>
            <person name="Tenaillon M.I."/>
            <person name="Lira-Saade R."/>
            <person name="Eguiarte L.E."/>
        </authorList>
    </citation>
    <scope>NUCLEOTIDE SEQUENCE [LARGE SCALE GENOMIC DNA]</scope>
    <source>
        <strain evidence="3">JBR-2021</strain>
    </source>
</reference>
<dbReference type="AlphaFoldDB" id="A0AAV6NTR6"/>
<feature type="compositionally biased region" description="Pro residues" evidence="1">
    <location>
        <begin position="81"/>
        <end position="92"/>
    </location>
</feature>
<feature type="region of interest" description="Disordered" evidence="1">
    <location>
        <begin position="67"/>
        <end position="92"/>
    </location>
</feature>